<dbReference type="RefSeq" id="WP_188459102.1">
    <property type="nucleotide sequence ID" value="NZ_BMGM01000009.1"/>
</dbReference>
<dbReference type="EMBL" id="BMGM01000009">
    <property type="protein sequence ID" value="GGE40900.1"/>
    <property type="molecule type" value="Genomic_DNA"/>
</dbReference>
<evidence type="ECO:0000256" key="2">
    <source>
        <dbReference type="SAM" id="SignalP"/>
    </source>
</evidence>
<reference evidence="6" key="1">
    <citation type="journal article" date="2019" name="Int. J. Syst. Evol. Microbiol.">
        <title>The Global Catalogue of Microorganisms (GCM) 10K type strain sequencing project: providing services to taxonomists for standard genome sequencing and annotation.</title>
        <authorList>
            <consortium name="The Broad Institute Genomics Platform"/>
            <consortium name="The Broad Institute Genome Sequencing Center for Infectious Disease"/>
            <person name="Wu L."/>
            <person name="Ma J."/>
        </authorList>
    </citation>
    <scope>NUCLEOTIDE SEQUENCE [LARGE SCALE GENOMIC DNA]</scope>
    <source>
        <strain evidence="6">CGMCC 1.12931</strain>
    </source>
</reference>
<comment type="caution">
    <text evidence="5">The sequence shown here is derived from an EMBL/GenBank/DDBJ whole genome shotgun (WGS) entry which is preliminary data.</text>
</comment>
<evidence type="ECO:0000256" key="1">
    <source>
        <dbReference type="ARBA" id="ARBA00022729"/>
    </source>
</evidence>
<keyword evidence="1 2" id="KW-0732">Signal</keyword>
<dbReference type="Gene3D" id="2.40.128.270">
    <property type="match status" value="1"/>
</dbReference>
<dbReference type="Pfam" id="PF18962">
    <property type="entry name" value="Por_Secre_tail"/>
    <property type="match status" value="1"/>
</dbReference>
<dbReference type="NCBIfam" id="TIGR04183">
    <property type="entry name" value="Por_Secre_tail"/>
    <property type="match status" value="1"/>
</dbReference>
<organism evidence="5 6">
    <name type="scientific">Psychroflexus planctonicus</name>
    <dbReference type="NCBI Taxonomy" id="1526575"/>
    <lineage>
        <taxon>Bacteria</taxon>
        <taxon>Pseudomonadati</taxon>
        <taxon>Bacteroidota</taxon>
        <taxon>Flavobacteriia</taxon>
        <taxon>Flavobacteriales</taxon>
        <taxon>Flavobacteriaceae</taxon>
        <taxon>Psychroflexus</taxon>
    </lineage>
</organism>
<evidence type="ECO:0008006" key="7">
    <source>
        <dbReference type="Google" id="ProtNLM"/>
    </source>
</evidence>
<sequence>MKHFVLLISLVFSVNCFAQEPDSDLFQTWYLHSVLASDATPMPFIVSDITPEITPTLTIDENFEFSGTAACNSFNGTLDSNSPYSNWTTSFSSTDLDCGVAIHNSFEAEYFNYLQMLNDYNIEADEEGLVLTITTPPFGYGVFKNYPLNTSDFDSFEIDIFPNPASQKIQINTKHLITKIEVYSLNGKKIISQTSQFESINITDLDAGMYILKIYTEDRSLNKKLIKQ</sequence>
<feature type="domain" description="DUF306" evidence="3">
    <location>
        <begin position="50"/>
        <end position="132"/>
    </location>
</feature>
<evidence type="ECO:0000259" key="3">
    <source>
        <dbReference type="Pfam" id="PF03724"/>
    </source>
</evidence>
<dbReference type="Proteomes" id="UP000599179">
    <property type="component" value="Unassembled WGS sequence"/>
</dbReference>
<dbReference type="InterPro" id="IPR005184">
    <property type="entry name" value="DUF306_Meta_HslJ"/>
</dbReference>
<name>A0ABQ1SIV4_9FLAO</name>
<dbReference type="InterPro" id="IPR038670">
    <property type="entry name" value="HslJ-like_sf"/>
</dbReference>
<gene>
    <name evidence="5" type="ORF">GCM10010832_21210</name>
</gene>
<proteinExistence type="predicted"/>
<keyword evidence="6" id="KW-1185">Reference proteome</keyword>
<protein>
    <recommendedName>
        <fullName evidence="7">Secretion system C-terminal sorting domain-containing protein</fullName>
    </recommendedName>
</protein>
<accession>A0ABQ1SIV4</accession>
<feature type="chain" id="PRO_5047045005" description="Secretion system C-terminal sorting domain-containing protein" evidence="2">
    <location>
        <begin position="19"/>
        <end position="228"/>
    </location>
</feature>
<evidence type="ECO:0000313" key="5">
    <source>
        <dbReference type="EMBL" id="GGE40900.1"/>
    </source>
</evidence>
<feature type="domain" description="Secretion system C-terminal sorting" evidence="4">
    <location>
        <begin position="160"/>
        <end position="226"/>
    </location>
</feature>
<dbReference type="InterPro" id="IPR026444">
    <property type="entry name" value="Secre_tail"/>
</dbReference>
<feature type="signal peptide" evidence="2">
    <location>
        <begin position="1"/>
        <end position="18"/>
    </location>
</feature>
<dbReference type="Pfam" id="PF03724">
    <property type="entry name" value="META"/>
    <property type="match status" value="1"/>
</dbReference>
<evidence type="ECO:0000259" key="4">
    <source>
        <dbReference type="Pfam" id="PF18962"/>
    </source>
</evidence>
<evidence type="ECO:0000313" key="6">
    <source>
        <dbReference type="Proteomes" id="UP000599179"/>
    </source>
</evidence>